<dbReference type="InterPro" id="IPR001460">
    <property type="entry name" value="PCN-bd_Tpept"/>
</dbReference>
<dbReference type="GO" id="GO:0008658">
    <property type="term" value="F:penicillin binding"/>
    <property type="evidence" value="ECO:0007669"/>
    <property type="project" value="InterPro"/>
</dbReference>
<keyword evidence="3" id="KW-0472">Membrane</keyword>
<sequence length="701" mass="71942">MAPTTPPQPTRSQVLRRAATGVLLSGVLALTACQTDTRPDPRLTAERLATAIDTREFSDLPLTDGSAPVAEELPTVLEPLGEARGHVTVNDVAVDRDDANRATADLDVAWDLTELGAEGSAWTYPTTADLIWDEDAQAWELDLRPDDVVAGLAPGGTLEVETTVADRGRILDGAGDPLMMERDVVRLGLDKSHITPDEVESSARALAAMAEIDPDAFAARAASAGEQAFVEAITLRADGSVNLPTSAVQQVPGGRLIEDTAVLAPTRAFARGVLGTYGEPTAEQVENSDGRLTAGQPAGLSGLQATWDEYLVGTPGLDITVQNPDGTALPDGGSSPQTSGSASPGASPSAPGTSGEQTTDGDGPSSGSPGFTVDPVPGQDLTTTLDRRLQELAERTLADSGVPSALVAVRPSDGHVLAAAAGPEGMSTPIGTSGRYAPGSVFKVVTGLAMLRNGMTPETAVQCPPTINVGGMEIKNFDGYPAASLGAIPLKEAMAQSCNTVFVGQWQDISPEDEAAAGRALGLTPEPVVGLNGAFLASIPEDSEGTEHAANLFGQGVVQASPLGMATMAASVAAGHTVQPVVVSHPEIDLPTAAAPGDGGLTEEEAVQLREMMTGTVTHGTVPILQEVPGAPVLAKTGTAQFVSEGETLAHTWLVAIHGDLAVALFFNEGFGGAQTNGPVMRDFLTAAEEIFPSEPAPESR</sequence>
<reference evidence="7 8" key="1">
    <citation type="submission" date="2016-10" db="EMBL/GenBank/DDBJ databases">
        <authorList>
            <person name="de Groot N.N."/>
        </authorList>
    </citation>
    <scope>NUCLEOTIDE SEQUENCE [LARGE SCALE GENOMIC DNA]</scope>
    <source>
        <strain evidence="7 8">CGMCC 1.7054</strain>
    </source>
</reference>
<dbReference type="Proteomes" id="UP000198881">
    <property type="component" value="Unassembled WGS sequence"/>
</dbReference>
<evidence type="ECO:0000313" key="7">
    <source>
        <dbReference type="EMBL" id="SFV22153.1"/>
    </source>
</evidence>
<evidence type="ECO:0000313" key="8">
    <source>
        <dbReference type="Proteomes" id="UP000198881"/>
    </source>
</evidence>
<accession>A0A1I7MJQ3</accession>
<dbReference type="GO" id="GO:0046677">
    <property type="term" value="P:response to antibiotic"/>
    <property type="evidence" value="ECO:0007669"/>
    <property type="project" value="UniProtKB-KW"/>
</dbReference>
<evidence type="ECO:0000256" key="3">
    <source>
        <dbReference type="ARBA" id="ARBA00023136"/>
    </source>
</evidence>
<dbReference type="PANTHER" id="PTHR30627">
    <property type="entry name" value="PEPTIDOGLYCAN D,D-TRANSPEPTIDASE"/>
    <property type="match status" value="1"/>
</dbReference>
<dbReference type="SUPFAM" id="SSF56601">
    <property type="entry name" value="beta-lactamase/transpeptidase-like"/>
    <property type="match status" value="1"/>
</dbReference>
<evidence type="ECO:0000256" key="2">
    <source>
        <dbReference type="ARBA" id="ARBA00007171"/>
    </source>
</evidence>
<dbReference type="Gene3D" id="3.90.1310.10">
    <property type="entry name" value="Penicillin-binding protein 2a (Domain 2)"/>
    <property type="match status" value="1"/>
</dbReference>
<comment type="similarity">
    <text evidence="2">Belongs to the transpeptidase family.</text>
</comment>
<dbReference type="GO" id="GO:0071555">
    <property type="term" value="P:cell wall organization"/>
    <property type="evidence" value="ECO:0007669"/>
    <property type="project" value="TreeGrafter"/>
</dbReference>
<feature type="domain" description="Penicillin-binding protein dimerisation" evidence="6">
    <location>
        <begin position="163"/>
        <end position="327"/>
    </location>
</feature>
<dbReference type="RefSeq" id="WP_091695870.1">
    <property type="nucleotide sequence ID" value="NZ_FPCG01000003.1"/>
</dbReference>
<keyword evidence="7" id="KW-0132">Cell division</keyword>
<dbReference type="InterPro" id="IPR036138">
    <property type="entry name" value="PBP_dimer_sf"/>
</dbReference>
<dbReference type="PANTHER" id="PTHR30627:SF24">
    <property type="entry name" value="PENICILLIN-BINDING PROTEIN 4B"/>
    <property type="match status" value="1"/>
</dbReference>
<evidence type="ECO:0000256" key="4">
    <source>
        <dbReference type="SAM" id="MobiDB-lite"/>
    </source>
</evidence>
<dbReference type="SUPFAM" id="SSF56519">
    <property type="entry name" value="Penicillin binding protein dimerisation domain"/>
    <property type="match status" value="1"/>
</dbReference>
<feature type="region of interest" description="Disordered" evidence="4">
    <location>
        <begin position="316"/>
        <end position="380"/>
    </location>
</feature>
<proteinExistence type="inferred from homology"/>
<dbReference type="AlphaFoldDB" id="A0A1I7MJQ3"/>
<dbReference type="InterPro" id="IPR012338">
    <property type="entry name" value="Beta-lactam/transpept-like"/>
</dbReference>
<keyword evidence="7" id="KW-0131">Cell cycle</keyword>
<keyword evidence="8" id="KW-1185">Reference proteome</keyword>
<dbReference type="EMBL" id="FPCG01000003">
    <property type="protein sequence ID" value="SFV22153.1"/>
    <property type="molecule type" value="Genomic_DNA"/>
</dbReference>
<dbReference type="GO" id="GO:0051301">
    <property type="term" value="P:cell division"/>
    <property type="evidence" value="ECO:0007669"/>
    <property type="project" value="UniProtKB-KW"/>
</dbReference>
<evidence type="ECO:0000259" key="5">
    <source>
        <dbReference type="Pfam" id="PF00905"/>
    </source>
</evidence>
<feature type="domain" description="Penicillin-binding protein transpeptidase" evidence="5">
    <location>
        <begin position="406"/>
        <end position="658"/>
    </location>
</feature>
<dbReference type="Pfam" id="PF00905">
    <property type="entry name" value="Transpeptidase"/>
    <property type="match status" value="1"/>
</dbReference>
<protein>
    <submittedName>
        <fullName evidence="7">Cell division protein FtsI/penicillin-binding protein 2</fullName>
    </submittedName>
</protein>
<dbReference type="GO" id="GO:0005886">
    <property type="term" value="C:plasma membrane"/>
    <property type="evidence" value="ECO:0007669"/>
    <property type="project" value="TreeGrafter"/>
</dbReference>
<dbReference type="Gene3D" id="3.40.710.10">
    <property type="entry name" value="DD-peptidase/beta-lactamase superfamily"/>
    <property type="match status" value="1"/>
</dbReference>
<dbReference type="Pfam" id="PF03717">
    <property type="entry name" value="PBP_dimer"/>
    <property type="match status" value="1"/>
</dbReference>
<gene>
    <name evidence="7" type="ORF">SAMN04487966_103230</name>
</gene>
<dbReference type="GO" id="GO:0008800">
    <property type="term" value="F:beta-lactamase activity"/>
    <property type="evidence" value="ECO:0007669"/>
    <property type="project" value="UniProtKB-EC"/>
</dbReference>
<dbReference type="STRING" id="574650.SAMN04487966_103230"/>
<comment type="subcellular location">
    <subcellularLocation>
        <location evidence="1">Membrane</location>
    </subcellularLocation>
</comment>
<organism evidence="7 8">
    <name type="scientific">Micrococcus terreus</name>
    <dbReference type="NCBI Taxonomy" id="574650"/>
    <lineage>
        <taxon>Bacteria</taxon>
        <taxon>Bacillati</taxon>
        <taxon>Actinomycetota</taxon>
        <taxon>Actinomycetes</taxon>
        <taxon>Micrococcales</taxon>
        <taxon>Micrococcaceae</taxon>
        <taxon>Micrococcus</taxon>
    </lineage>
</organism>
<evidence type="ECO:0000259" key="6">
    <source>
        <dbReference type="Pfam" id="PF03717"/>
    </source>
</evidence>
<name>A0A1I7MJQ3_9MICC</name>
<dbReference type="InterPro" id="IPR050515">
    <property type="entry name" value="Beta-lactam/transpept"/>
</dbReference>
<dbReference type="OrthoDB" id="5241017at2"/>
<dbReference type="InterPro" id="IPR005311">
    <property type="entry name" value="PBP_dimer"/>
</dbReference>
<evidence type="ECO:0000256" key="1">
    <source>
        <dbReference type="ARBA" id="ARBA00004370"/>
    </source>
</evidence>
<feature type="compositionally biased region" description="Low complexity" evidence="4">
    <location>
        <begin position="332"/>
        <end position="370"/>
    </location>
</feature>